<dbReference type="Gene3D" id="3.30.565.10">
    <property type="entry name" value="Histidine kinase-like ATPase, C-terminal domain"/>
    <property type="match status" value="1"/>
</dbReference>
<gene>
    <name evidence="3" type="ORF">PS467_14115</name>
</gene>
<dbReference type="PANTHER" id="PTHR35526">
    <property type="entry name" value="ANTI-SIGMA-F FACTOR RSBW-RELATED"/>
    <property type="match status" value="1"/>
</dbReference>
<dbReference type="Proteomes" id="UP001305606">
    <property type="component" value="Chromosome"/>
</dbReference>
<dbReference type="RefSeq" id="WP_311035578.1">
    <property type="nucleotide sequence ID" value="NZ_CP117522.1"/>
</dbReference>
<sequence length="165" mass="17124">MDEAEILPVAGPATLTIFVSMDRPGSIAMARDGARAFVECLPFDVGREAADSVALVVSELVTNALRHAGGSCVLSLAALPDAVEVAVGDSSLVRPQWRISDRVGGGGFGWPMVHRLARSVTVTGRAGGGKTVRAVVPCGAGRTASDSSRTAPTARRRAWWTAARV</sequence>
<evidence type="ECO:0000256" key="1">
    <source>
        <dbReference type="ARBA" id="ARBA00022527"/>
    </source>
</evidence>
<keyword evidence="3" id="KW-0067">ATP-binding</keyword>
<dbReference type="InterPro" id="IPR050267">
    <property type="entry name" value="Anti-sigma-factor_SerPK"/>
</dbReference>
<dbReference type="InterPro" id="IPR036890">
    <property type="entry name" value="HATPase_C_sf"/>
</dbReference>
<proteinExistence type="predicted"/>
<keyword evidence="1" id="KW-0418">Kinase</keyword>
<dbReference type="SUPFAM" id="SSF55874">
    <property type="entry name" value="ATPase domain of HSP90 chaperone/DNA topoisomerase II/histidine kinase"/>
    <property type="match status" value="1"/>
</dbReference>
<keyword evidence="1" id="KW-0723">Serine/threonine-protein kinase</keyword>
<organism evidence="3 4">
    <name type="scientific">Streptomyces luomodiensis</name>
    <dbReference type="NCBI Taxonomy" id="3026192"/>
    <lineage>
        <taxon>Bacteria</taxon>
        <taxon>Bacillati</taxon>
        <taxon>Actinomycetota</taxon>
        <taxon>Actinomycetes</taxon>
        <taxon>Kitasatosporales</taxon>
        <taxon>Streptomycetaceae</taxon>
        <taxon>Streptomyces</taxon>
    </lineage>
</organism>
<evidence type="ECO:0000313" key="3">
    <source>
        <dbReference type="EMBL" id="WNE96392.1"/>
    </source>
</evidence>
<dbReference type="EMBL" id="CP117522">
    <property type="protein sequence ID" value="WNE96392.1"/>
    <property type="molecule type" value="Genomic_DNA"/>
</dbReference>
<evidence type="ECO:0000259" key="2">
    <source>
        <dbReference type="Pfam" id="PF13581"/>
    </source>
</evidence>
<keyword evidence="4" id="KW-1185">Reference proteome</keyword>
<accession>A0ABY9UV03</accession>
<dbReference type="GO" id="GO:0005524">
    <property type="term" value="F:ATP binding"/>
    <property type="evidence" value="ECO:0007669"/>
    <property type="project" value="UniProtKB-KW"/>
</dbReference>
<dbReference type="CDD" id="cd16936">
    <property type="entry name" value="HATPase_RsbW-like"/>
    <property type="match status" value="1"/>
</dbReference>
<reference evidence="3 4" key="1">
    <citation type="submission" date="2023-02" db="EMBL/GenBank/DDBJ databases">
        <title>Streptomyces sp. SCA4-21 with antifungal activity against Fusarium oxysporum f. sp. cubense, Streptomyces sp. SCA2-17 with antifungal activity against Fusarium oxysporum f. sp. cubense.</title>
        <authorList>
            <person name="Qi D."/>
        </authorList>
    </citation>
    <scope>NUCLEOTIDE SEQUENCE [LARGE SCALE GENOMIC DNA]</scope>
    <source>
        <strain evidence="3 4">SCA4-21</strain>
    </source>
</reference>
<keyword evidence="3" id="KW-0547">Nucleotide-binding</keyword>
<dbReference type="PANTHER" id="PTHR35526:SF3">
    <property type="entry name" value="ANTI-SIGMA-F FACTOR RSBW"/>
    <property type="match status" value="1"/>
</dbReference>
<evidence type="ECO:0000313" key="4">
    <source>
        <dbReference type="Proteomes" id="UP001305606"/>
    </source>
</evidence>
<dbReference type="Pfam" id="PF13581">
    <property type="entry name" value="HATPase_c_2"/>
    <property type="match status" value="1"/>
</dbReference>
<dbReference type="InterPro" id="IPR003594">
    <property type="entry name" value="HATPase_dom"/>
</dbReference>
<keyword evidence="1" id="KW-0808">Transferase</keyword>
<name>A0ABY9UV03_9ACTN</name>
<protein>
    <submittedName>
        <fullName evidence="3">ATP-binding protein</fullName>
    </submittedName>
</protein>
<feature type="domain" description="Histidine kinase/HSP90-like ATPase" evidence="2">
    <location>
        <begin position="24"/>
        <end position="134"/>
    </location>
</feature>